<dbReference type="Proteomes" id="UP000217838">
    <property type="component" value="Unassembled WGS sequence"/>
</dbReference>
<accession>A0A2A4YBS8</accession>
<evidence type="ECO:0000313" key="2">
    <source>
        <dbReference type="Proteomes" id="UP000217838"/>
    </source>
</evidence>
<evidence type="ECO:0000313" key="1">
    <source>
        <dbReference type="EMBL" id="PCI92382.1"/>
    </source>
</evidence>
<name>A0A2A4YBS8_UNCAE</name>
<comment type="caution">
    <text evidence="1">The sequence shown here is derived from an EMBL/GenBank/DDBJ whole genome shotgun (WGS) entry which is preliminary data.</text>
</comment>
<feature type="non-terminal residue" evidence="1">
    <location>
        <position position="1"/>
    </location>
</feature>
<protein>
    <submittedName>
        <fullName evidence="1">Uncharacterized protein</fullName>
    </submittedName>
</protein>
<gene>
    <name evidence="1" type="ORF">COB11_07510</name>
</gene>
<organism evidence="1 2">
    <name type="scientific">Aerophobetes bacterium</name>
    <dbReference type="NCBI Taxonomy" id="2030807"/>
    <lineage>
        <taxon>Bacteria</taxon>
        <taxon>Candidatus Aerophobota</taxon>
    </lineage>
</organism>
<dbReference type="EMBL" id="NVUU01000107">
    <property type="protein sequence ID" value="PCI92382.1"/>
    <property type="molecule type" value="Genomic_DNA"/>
</dbReference>
<dbReference type="AlphaFoldDB" id="A0A2A4YBS8"/>
<sequence>RIAELNALLAKIPADGGASNGQGYQAQIDEIQRIHFNVESAMDAHVTVHGVYDTDLQSSYRQLLEDIEYAEDSVAFASQ</sequence>
<reference evidence="2" key="1">
    <citation type="submission" date="2017-08" db="EMBL/GenBank/DDBJ databases">
        <title>A dynamic microbial community with high functional redundancy inhabits the cold, oxic subseafloor aquifer.</title>
        <authorList>
            <person name="Tully B.J."/>
            <person name="Wheat C.G."/>
            <person name="Glazer B.T."/>
            <person name="Huber J.A."/>
        </authorList>
    </citation>
    <scope>NUCLEOTIDE SEQUENCE [LARGE SCALE GENOMIC DNA]</scope>
</reference>
<proteinExistence type="predicted"/>